<evidence type="ECO:0000256" key="4">
    <source>
        <dbReference type="SAM" id="MobiDB-lite"/>
    </source>
</evidence>
<dbReference type="CAZy" id="CBM48">
    <property type="family name" value="Carbohydrate-Binding Module Family 48"/>
</dbReference>
<keyword evidence="2" id="KW-0378">Hydrolase</keyword>
<evidence type="ECO:0000259" key="5">
    <source>
        <dbReference type="SMART" id="SM00642"/>
    </source>
</evidence>
<dbReference type="KEGG" id="tau:Tola_2695"/>
<dbReference type="SUPFAM" id="SSF51011">
    <property type="entry name" value="Glycosyl hydrolase domain"/>
    <property type="match status" value="1"/>
</dbReference>
<organism evidence="6 7">
    <name type="scientific">Tolumonas auensis (strain DSM 9187 / NBRC 110442 / TA 4)</name>
    <dbReference type="NCBI Taxonomy" id="595494"/>
    <lineage>
        <taxon>Bacteria</taxon>
        <taxon>Pseudomonadati</taxon>
        <taxon>Pseudomonadota</taxon>
        <taxon>Gammaproteobacteria</taxon>
        <taxon>Aeromonadales</taxon>
        <taxon>Aeromonadaceae</taxon>
        <taxon>Tolumonas</taxon>
    </lineage>
</organism>
<evidence type="ECO:0000313" key="7">
    <source>
        <dbReference type="Proteomes" id="UP000009073"/>
    </source>
</evidence>
<dbReference type="InterPro" id="IPR017853">
    <property type="entry name" value="GH"/>
</dbReference>
<keyword evidence="3" id="KW-0326">Glycosidase</keyword>
<sequence>MTDQYTLLSGRDAPFGATLDAQGCNFVLWAPEAERVELCLFDSKEQEIARIRFRERRGHIWYGYVQGVTSGVLYGYRVHGPHNPAQGLLFDPQKLLLDPYARALSRVLEWNDELYQGDSQYMMPKAIVWDDEFDWQGVVSPRHSDAQTILYEVHVKGFTKLHPDVPEKLRGSYLGLCQPAVLRHLQELGVTAVQLMPVASFMSEPRLIQLGLKNYWGYNSLCFMAPDPRYAVKHAVTEFKTMVRELHRVGIEVILDVVFNHTAEGGNGGPLLSYKGLDNRNYYCFDNGGAGPDYAHYSNMTGCGNTFNVDHPNALRLVMDSLRYWVTEMHVDGFRFDLAVSLAREGGEFDPYGGFCKALIQDPVLRNVKLISEPWDIGPFGYRLGQFPTQWRELNDRYRDTIRSFWRGDMGKMAEFATRLLGSRDIFPKSVRVIHSSVNFVCYHDGFTLEDTVSYEQRHNQANSEENRDGHGHNLSKNYGLEGPTRESRTCRMRLQQKRNMLATLLLSQGIPHLLAGDEMGRTQMGNNNAYCQDNRISWVNWQLNEEDEGLLTFVKQMIRIRRAAGAFTELHLADDRYFGSRTHADSVHWYHPDGSELTEGDWNAPSAQALVMEIIARENQEHWLVLFNASGYSINFELPEPLQGNQWQLAMDTVLHPGESKFLSSDNLPRLVATCGAHAMKLLRACPAGGCDMN</sequence>
<feature type="region of interest" description="Disordered" evidence="4">
    <location>
        <begin position="458"/>
        <end position="488"/>
    </location>
</feature>
<evidence type="ECO:0000256" key="2">
    <source>
        <dbReference type="ARBA" id="ARBA00022801"/>
    </source>
</evidence>
<dbReference type="SUPFAM" id="SSF81296">
    <property type="entry name" value="E set domains"/>
    <property type="match status" value="1"/>
</dbReference>
<dbReference type="NCBIfam" id="TIGR02100">
    <property type="entry name" value="glgX_debranch"/>
    <property type="match status" value="1"/>
</dbReference>
<dbReference type="Gene3D" id="2.60.40.1180">
    <property type="entry name" value="Golgi alpha-mannosidase II"/>
    <property type="match status" value="1"/>
</dbReference>
<dbReference type="Gene3D" id="2.60.40.10">
    <property type="entry name" value="Immunoglobulins"/>
    <property type="match status" value="1"/>
</dbReference>
<dbReference type="Pfam" id="PF02922">
    <property type="entry name" value="CBM_48"/>
    <property type="match status" value="1"/>
</dbReference>
<dbReference type="GO" id="GO:0004135">
    <property type="term" value="F:amylo-alpha-1,6-glucosidase activity"/>
    <property type="evidence" value="ECO:0007669"/>
    <property type="project" value="InterPro"/>
</dbReference>
<gene>
    <name evidence="6" type="ordered locus">Tola_2695</name>
</gene>
<dbReference type="CDD" id="cd02856">
    <property type="entry name" value="E_set_GDE_Isoamylase_N"/>
    <property type="match status" value="1"/>
</dbReference>
<dbReference type="OrthoDB" id="3236218at2"/>
<dbReference type="CAZy" id="GH13">
    <property type="family name" value="Glycoside Hydrolase Family 13"/>
</dbReference>
<protein>
    <submittedName>
        <fullName evidence="6">Glycogen debranching enzyme GlgX</fullName>
    </submittedName>
</protein>
<feature type="domain" description="Glycosyl hydrolase family 13 catalytic" evidence="5">
    <location>
        <begin position="152"/>
        <end position="562"/>
    </location>
</feature>
<dbReference type="Gene3D" id="3.20.20.80">
    <property type="entry name" value="Glycosidases"/>
    <property type="match status" value="1"/>
</dbReference>
<accession>C4LB85</accession>
<dbReference type="SMART" id="SM00642">
    <property type="entry name" value="Aamy"/>
    <property type="match status" value="1"/>
</dbReference>
<reference evidence="7" key="1">
    <citation type="submission" date="2009-05" db="EMBL/GenBank/DDBJ databases">
        <title>Complete sequence of Tolumonas auensis DSM 9187.</title>
        <authorList>
            <consortium name="US DOE Joint Genome Institute"/>
            <person name="Lucas S."/>
            <person name="Copeland A."/>
            <person name="Lapidus A."/>
            <person name="Glavina del Rio T."/>
            <person name="Tice H."/>
            <person name="Bruce D."/>
            <person name="Goodwin L."/>
            <person name="Pitluck S."/>
            <person name="Chertkov O."/>
            <person name="Brettin T."/>
            <person name="Detter J.C."/>
            <person name="Han C."/>
            <person name="Larimer F."/>
            <person name="Land M."/>
            <person name="Hauser L."/>
            <person name="Kyrpides N."/>
            <person name="Mikhailova N."/>
            <person name="Spring S."/>
            <person name="Beller H."/>
        </authorList>
    </citation>
    <scope>NUCLEOTIDE SEQUENCE [LARGE SCALE GENOMIC DNA]</scope>
    <source>
        <strain evidence="7">DSM 9187 / TA4</strain>
    </source>
</reference>
<dbReference type="InterPro" id="IPR013780">
    <property type="entry name" value="Glyco_hydro_b"/>
</dbReference>
<dbReference type="AlphaFoldDB" id="C4LB85"/>
<dbReference type="InterPro" id="IPR044505">
    <property type="entry name" value="GlgX_Isoamylase_N_E_set"/>
</dbReference>
<dbReference type="Proteomes" id="UP000009073">
    <property type="component" value="Chromosome"/>
</dbReference>
<dbReference type="InterPro" id="IPR011837">
    <property type="entry name" value="Glycogen_debranch_GlgX"/>
</dbReference>
<dbReference type="PANTHER" id="PTHR43002">
    <property type="entry name" value="GLYCOGEN DEBRANCHING ENZYME"/>
    <property type="match status" value="1"/>
</dbReference>
<evidence type="ECO:0000256" key="1">
    <source>
        <dbReference type="ARBA" id="ARBA00008061"/>
    </source>
</evidence>
<keyword evidence="7" id="KW-1185">Reference proteome</keyword>
<dbReference type="InterPro" id="IPR013783">
    <property type="entry name" value="Ig-like_fold"/>
</dbReference>
<comment type="similarity">
    <text evidence="1">Belongs to the glycosyl hydrolase 13 family.</text>
</comment>
<dbReference type="EMBL" id="CP001616">
    <property type="protein sequence ID" value="ACQ94288.1"/>
    <property type="molecule type" value="Genomic_DNA"/>
</dbReference>
<dbReference type="RefSeq" id="WP_015879737.1">
    <property type="nucleotide sequence ID" value="NC_012691.1"/>
</dbReference>
<evidence type="ECO:0000256" key="3">
    <source>
        <dbReference type="ARBA" id="ARBA00023295"/>
    </source>
</evidence>
<dbReference type="InterPro" id="IPR006047">
    <property type="entry name" value="GH13_cat_dom"/>
</dbReference>
<dbReference type="InterPro" id="IPR004193">
    <property type="entry name" value="Glyco_hydro_13_N"/>
</dbReference>
<evidence type="ECO:0000313" key="6">
    <source>
        <dbReference type="EMBL" id="ACQ94288.1"/>
    </source>
</evidence>
<proteinExistence type="inferred from homology"/>
<dbReference type="eggNOG" id="COG1523">
    <property type="taxonomic scope" value="Bacteria"/>
</dbReference>
<dbReference type="InterPro" id="IPR014756">
    <property type="entry name" value="Ig_E-set"/>
</dbReference>
<dbReference type="GO" id="GO:0005980">
    <property type="term" value="P:glycogen catabolic process"/>
    <property type="evidence" value="ECO:0007669"/>
    <property type="project" value="InterPro"/>
</dbReference>
<name>C4LB85_TOLAT</name>
<dbReference type="CDD" id="cd11326">
    <property type="entry name" value="AmyAc_Glg_debranch"/>
    <property type="match status" value="1"/>
</dbReference>
<reference evidence="6 7" key="2">
    <citation type="journal article" date="2011" name="Stand. Genomic Sci.">
        <title>Complete genome sequence of Tolumonas auensis type strain (TA 4).</title>
        <authorList>
            <person name="Chertkov O."/>
            <person name="Copeland A."/>
            <person name="Lucas S."/>
            <person name="Lapidus A."/>
            <person name="Berry K.W."/>
            <person name="Detter J.C."/>
            <person name="Del Rio T.G."/>
            <person name="Hammon N."/>
            <person name="Dalin E."/>
            <person name="Tice H."/>
            <person name="Pitluck S."/>
            <person name="Richardson P."/>
            <person name="Bruce D."/>
            <person name="Goodwin L."/>
            <person name="Han C."/>
            <person name="Tapia R."/>
            <person name="Saunders E."/>
            <person name="Schmutz J."/>
            <person name="Brettin T."/>
            <person name="Larimer F."/>
            <person name="Land M."/>
            <person name="Hauser L."/>
            <person name="Spring S."/>
            <person name="Rohde M."/>
            <person name="Kyrpides N.C."/>
            <person name="Ivanova N."/>
            <person name="Goker M."/>
            <person name="Beller H.R."/>
            <person name="Klenk H.P."/>
            <person name="Woyke T."/>
        </authorList>
    </citation>
    <scope>NUCLEOTIDE SEQUENCE [LARGE SCALE GENOMIC DNA]</scope>
    <source>
        <strain evidence="7">DSM 9187 / TA4</strain>
    </source>
</reference>
<dbReference type="HOGENOM" id="CLU_011725_1_1_6"/>
<dbReference type="SUPFAM" id="SSF51445">
    <property type="entry name" value="(Trans)glycosidases"/>
    <property type="match status" value="1"/>
</dbReference>
<dbReference type="Pfam" id="PF00128">
    <property type="entry name" value="Alpha-amylase"/>
    <property type="match status" value="1"/>
</dbReference>
<dbReference type="STRING" id="595494.Tola_2695"/>